<dbReference type="GO" id="GO:1990404">
    <property type="term" value="F:NAD+-protein mono-ADP-ribosyltransferase activity"/>
    <property type="evidence" value="ECO:0007669"/>
    <property type="project" value="TreeGrafter"/>
</dbReference>
<keyword evidence="2" id="KW-0539">Nucleus</keyword>
<dbReference type="PANTHER" id="PTHR45740:SF2">
    <property type="entry name" value="POLY [ADP-RIBOSE] POLYMERASE"/>
    <property type="match status" value="1"/>
</dbReference>
<evidence type="ECO:0000256" key="4">
    <source>
        <dbReference type="RuleBase" id="RU362114"/>
    </source>
</evidence>
<dbReference type="AlphaFoldDB" id="A0A812MB26"/>
<dbReference type="EC" id="2.4.2.-" evidence="4"/>
<dbReference type="InterPro" id="IPR012317">
    <property type="entry name" value="Poly(ADP-ribose)pol_cat_dom"/>
</dbReference>
<comment type="subcellular location">
    <subcellularLocation>
        <location evidence="1">Nucleus</location>
    </subcellularLocation>
</comment>
<feature type="compositionally biased region" description="Basic and acidic residues" evidence="6">
    <location>
        <begin position="16"/>
        <end position="32"/>
    </location>
</feature>
<comment type="caution">
    <text evidence="9">The sequence shown here is derived from an EMBL/GenBank/DDBJ whole genome shotgun (WGS) entry which is preliminary data.</text>
</comment>
<dbReference type="Gene3D" id="3.90.228.10">
    <property type="match status" value="1"/>
</dbReference>
<evidence type="ECO:0000256" key="3">
    <source>
        <dbReference type="ARBA" id="ARBA00024347"/>
    </source>
</evidence>
<dbReference type="Pfam" id="PF02825">
    <property type="entry name" value="WWE"/>
    <property type="match status" value="1"/>
</dbReference>
<evidence type="ECO:0000256" key="2">
    <source>
        <dbReference type="ARBA" id="ARBA00023242"/>
    </source>
</evidence>
<feature type="region of interest" description="Disordered" evidence="6">
    <location>
        <begin position="1"/>
        <end position="32"/>
    </location>
</feature>
<evidence type="ECO:0000256" key="1">
    <source>
        <dbReference type="ARBA" id="ARBA00004123"/>
    </source>
</evidence>
<dbReference type="GO" id="GO:0005634">
    <property type="term" value="C:nucleus"/>
    <property type="evidence" value="ECO:0007669"/>
    <property type="project" value="UniProtKB-SubCell"/>
</dbReference>
<sequence>MELQQQVSQTLLTAASDKETRERGQREAAESKLKSAVAVLESKLEDTRVKLEAERLERTQTEYELKCTLAKLEKEELVRKAAEAELKITCSELEREREQREAAEKRVLDLQQQKHLAHHGACWQYEMDGHWHPFSPEGNQQMLQAYSAYIEDAQSNTANIVAGGVERIVDFAEMTQKHASTWKVRKIRIVAGVPQQWVSTPAALLTQRGKLASFYVEVTDARLIDWVTRLLRTTGHAWDASTACSQMKNATVKSVHRIENFQLWHRYRARLETMREDHAKYNVSVLPADLDLDGVEGTMGLSQPHLDCGEPLARDVDEKILLHGTSWQNADSIVMHGFDHRTCMRGMYGDGVYFAGAACKSHQYSCGAHSGKACNTCKCERTLIIARVALGDAYHASCTQYGARRPPNRSGAPGTHGSVVVNPGPISWHHSPTQVHQEFVVFDREQAYPAFVVQYLPP</sequence>
<dbReference type="SUPFAM" id="SSF56399">
    <property type="entry name" value="ADP-ribosylation"/>
    <property type="match status" value="1"/>
</dbReference>
<dbReference type="SUPFAM" id="SSF117839">
    <property type="entry name" value="WWE domain"/>
    <property type="match status" value="1"/>
</dbReference>
<dbReference type="OrthoDB" id="6133115at2759"/>
<name>A0A812MB26_9DINO</name>
<protein>
    <recommendedName>
        <fullName evidence="4">Poly [ADP-ribose] polymerase</fullName>
        <shortName evidence="4">PARP</shortName>
        <ecNumber evidence="4">2.4.2.-</ecNumber>
    </recommendedName>
</protein>
<dbReference type="Proteomes" id="UP000604046">
    <property type="component" value="Unassembled WGS sequence"/>
</dbReference>
<keyword evidence="4" id="KW-0808">Transferase</keyword>
<comment type="similarity">
    <text evidence="3">Belongs to the ARTD/PARP family.</text>
</comment>
<dbReference type="InterPro" id="IPR051712">
    <property type="entry name" value="ARTD-AVP"/>
</dbReference>
<dbReference type="InterPro" id="IPR004170">
    <property type="entry name" value="WWE_dom"/>
</dbReference>
<proteinExistence type="inferred from homology"/>
<evidence type="ECO:0000259" key="7">
    <source>
        <dbReference type="PROSITE" id="PS50918"/>
    </source>
</evidence>
<evidence type="ECO:0000256" key="5">
    <source>
        <dbReference type="SAM" id="Coils"/>
    </source>
</evidence>
<dbReference type="InterPro" id="IPR037197">
    <property type="entry name" value="WWE_dom_sf"/>
</dbReference>
<evidence type="ECO:0000313" key="10">
    <source>
        <dbReference type="Proteomes" id="UP000604046"/>
    </source>
</evidence>
<keyword evidence="10" id="KW-1185">Reference proteome</keyword>
<reference evidence="9" key="1">
    <citation type="submission" date="2021-02" db="EMBL/GenBank/DDBJ databases">
        <authorList>
            <person name="Dougan E. K."/>
            <person name="Rhodes N."/>
            <person name="Thang M."/>
            <person name="Chan C."/>
        </authorList>
    </citation>
    <scope>NUCLEOTIDE SEQUENCE</scope>
</reference>
<accession>A0A812MB26</accession>
<keyword evidence="4" id="KW-0520">NAD</keyword>
<gene>
    <name evidence="9" type="primary">Tnks</name>
    <name evidence="9" type="ORF">SNAT2548_LOCUS13617</name>
</gene>
<keyword evidence="5" id="KW-0175">Coiled coil</keyword>
<evidence type="ECO:0000256" key="6">
    <source>
        <dbReference type="SAM" id="MobiDB-lite"/>
    </source>
</evidence>
<dbReference type="PANTHER" id="PTHR45740">
    <property type="entry name" value="POLY [ADP-RIBOSE] POLYMERASE"/>
    <property type="match status" value="1"/>
</dbReference>
<dbReference type="PROSITE" id="PS51059">
    <property type="entry name" value="PARP_CATALYTIC"/>
    <property type="match status" value="1"/>
</dbReference>
<feature type="coiled-coil region" evidence="5">
    <location>
        <begin position="37"/>
        <end position="113"/>
    </location>
</feature>
<feature type="domain" description="PARP catalytic" evidence="8">
    <location>
        <begin position="200"/>
        <end position="458"/>
    </location>
</feature>
<dbReference type="Gene3D" id="3.30.720.50">
    <property type="match status" value="1"/>
</dbReference>
<dbReference type="GO" id="GO:0003950">
    <property type="term" value="F:NAD+ poly-ADP-ribosyltransferase activity"/>
    <property type="evidence" value="ECO:0007669"/>
    <property type="project" value="UniProtKB-UniRule"/>
</dbReference>
<dbReference type="PROSITE" id="PS50918">
    <property type="entry name" value="WWE"/>
    <property type="match status" value="1"/>
</dbReference>
<feature type="compositionally biased region" description="Polar residues" evidence="6">
    <location>
        <begin position="1"/>
        <end position="13"/>
    </location>
</feature>
<dbReference type="Pfam" id="PF00644">
    <property type="entry name" value="PARP"/>
    <property type="match status" value="1"/>
</dbReference>
<evidence type="ECO:0000259" key="8">
    <source>
        <dbReference type="PROSITE" id="PS51059"/>
    </source>
</evidence>
<dbReference type="EMBL" id="CAJNDS010001447">
    <property type="protein sequence ID" value="CAE7260571.1"/>
    <property type="molecule type" value="Genomic_DNA"/>
</dbReference>
<feature type="domain" description="WWE" evidence="7">
    <location>
        <begin position="109"/>
        <end position="189"/>
    </location>
</feature>
<organism evidence="9 10">
    <name type="scientific">Symbiodinium natans</name>
    <dbReference type="NCBI Taxonomy" id="878477"/>
    <lineage>
        <taxon>Eukaryota</taxon>
        <taxon>Sar</taxon>
        <taxon>Alveolata</taxon>
        <taxon>Dinophyceae</taxon>
        <taxon>Suessiales</taxon>
        <taxon>Symbiodiniaceae</taxon>
        <taxon>Symbiodinium</taxon>
    </lineage>
</organism>
<keyword evidence="4" id="KW-0328">Glycosyltransferase</keyword>
<evidence type="ECO:0000313" key="9">
    <source>
        <dbReference type="EMBL" id="CAE7260571.1"/>
    </source>
</evidence>